<comment type="similarity">
    <text evidence="8">Belongs to the G-protein coupled receptor 1 family.</text>
</comment>
<accession>A0ABD6EMA6</accession>
<keyword evidence="7 8" id="KW-0807">Transducer</keyword>
<feature type="transmembrane region" description="Helical" evidence="9">
    <location>
        <begin position="12"/>
        <end position="37"/>
    </location>
</feature>
<protein>
    <recommendedName>
        <fullName evidence="10">G-protein coupled receptors family 1 profile domain-containing protein</fullName>
    </recommendedName>
</protein>
<dbReference type="PANTHER" id="PTHR24243:SF208">
    <property type="entry name" value="PYROKININ-1 RECEPTOR"/>
    <property type="match status" value="1"/>
</dbReference>
<dbReference type="Proteomes" id="UP001608902">
    <property type="component" value="Unassembled WGS sequence"/>
</dbReference>
<evidence type="ECO:0000256" key="8">
    <source>
        <dbReference type="RuleBase" id="RU000688"/>
    </source>
</evidence>
<dbReference type="GO" id="GO:0004930">
    <property type="term" value="F:G protein-coupled receptor activity"/>
    <property type="evidence" value="ECO:0007669"/>
    <property type="project" value="UniProtKB-KW"/>
</dbReference>
<dbReference type="SUPFAM" id="SSF81321">
    <property type="entry name" value="Family A G protein-coupled receptor-like"/>
    <property type="match status" value="1"/>
</dbReference>
<dbReference type="AlphaFoldDB" id="A0ABD6EMA6"/>
<organism evidence="11 12">
    <name type="scientific">Gnathostoma spinigerum</name>
    <dbReference type="NCBI Taxonomy" id="75299"/>
    <lineage>
        <taxon>Eukaryota</taxon>
        <taxon>Metazoa</taxon>
        <taxon>Ecdysozoa</taxon>
        <taxon>Nematoda</taxon>
        <taxon>Chromadorea</taxon>
        <taxon>Rhabditida</taxon>
        <taxon>Spirurina</taxon>
        <taxon>Gnathostomatomorpha</taxon>
        <taxon>Gnathostomatoidea</taxon>
        <taxon>Gnathostomatidae</taxon>
        <taxon>Gnathostoma</taxon>
    </lineage>
</organism>
<sequence length="365" mass="41796">MVRSVSVAWSSLFGSLFIIFTAVGLFGNIFVIIAISGDAKMRKTVMNMLLLNLAIADALNLVTSIVEWLPTVIFGHTGWILPEATCPVARCLEVTFLFVSITTQLIVCVERFIAIVYPIHARRLCSRRNVLITILLVWLFVTLFTMPYALLHEIKPQDSTCTNPYTNTTFWLRYKWTEFISFYFLPCIIFLILYTKVSRVLWAKNRLLYHETNSKIDNSSRVDYSLRMRRNVVKMLVACVSVYFICYSPIQAIFLSKALLNVNLSPPYGFILLMNALAIMCSACNPLLYTLFSKKFRTRLGALVMCTKQKDRAKSEFAYYSNSRITPNEVTLEKSAHENWRLNNDDLTARLNVPTSNLVTSPRHV</sequence>
<dbReference type="PRINTS" id="PR00237">
    <property type="entry name" value="GPCRRHODOPSN"/>
</dbReference>
<evidence type="ECO:0000256" key="9">
    <source>
        <dbReference type="SAM" id="Phobius"/>
    </source>
</evidence>
<dbReference type="PROSITE" id="PS50262">
    <property type="entry name" value="G_PROTEIN_RECEP_F1_2"/>
    <property type="match status" value="1"/>
</dbReference>
<feature type="transmembrane region" description="Helical" evidence="9">
    <location>
        <begin position="235"/>
        <end position="256"/>
    </location>
</feature>
<evidence type="ECO:0000256" key="5">
    <source>
        <dbReference type="ARBA" id="ARBA00023136"/>
    </source>
</evidence>
<feature type="transmembrane region" description="Helical" evidence="9">
    <location>
        <begin position="179"/>
        <end position="197"/>
    </location>
</feature>
<dbReference type="Gene3D" id="1.20.1070.10">
    <property type="entry name" value="Rhodopsin 7-helix transmembrane proteins"/>
    <property type="match status" value="1"/>
</dbReference>
<keyword evidence="6 8" id="KW-0675">Receptor</keyword>
<feature type="transmembrane region" description="Helical" evidence="9">
    <location>
        <begin position="49"/>
        <end position="74"/>
    </location>
</feature>
<keyword evidence="2 8" id="KW-0812">Transmembrane</keyword>
<evidence type="ECO:0000313" key="11">
    <source>
        <dbReference type="EMBL" id="MFH4978454.1"/>
    </source>
</evidence>
<dbReference type="InterPro" id="IPR000276">
    <property type="entry name" value="GPCR_Rhodpsn"/>
</dbReference>
<dbReference type="EMBL" id="JBGFUD010003218">
    <property type="protein sequence ID" value="MFH4978454.1"/>
    <property type="molecule type" value="Genomic_DNA"/>
</dbReference>
<keyword evidence="5 9" id="KW-0472">Membrane</keyword>
<evidence type="ECO:0000256" key="6">
    <source>
        <dbReference type="ARBA" id="ARBA00023170"/>
    </source>
</evidence>
<keyword evidence="3 9" id="KW-1133">Transmembrane helix</keyword>
<feature type="domain" description="G-protein coupled receptors family 1 profile" evidence="10">
    <location>
        <begin position="27"/>
        <end position="289"/>
    </location>
</feature>
<dbReference type="PROSITE" id="PS00237">
    <property type="entry name" value="G_PROTEIN_RECEP_F1_1"/>
    <property type="match status" value="1"/>
</dbReference>
<reference evidence="11 12" key="1">
    <citation type="submission" date="2024-08" db="EMBL/GenBank/DDBJ databases">
        <title>Gnathostoma spinigerum genome.</title>
        <authorList>
            <person name="Gonzalez-Bertolin B."/>
            <person name="Monzon S."/>
            <person name="Zaballos A."/>
            <person name="Jimenez P."/>
            <person name="Dekumyoy P."/>
            <person name="Varona S."/>
            <person name="Cuesta I."/>
            <person name="Sumanam S."/>
            <person name="Adisakwattana P."/>
            <person name="Gasser R.B."/>
            <person name="Hernandez-Gonzalez A."/>
            <person name="Young N.D."/>
            <person name="Perteguer M.J."/>
        </authorList>
    </citation>
    <scope>NUCLEOTIDE SEQUENCE [LARGE SCALE GENOMIC DNA]</scope>
    <source>
        <strain evidence="11">AL3</strain>
        <tissue evidence="11">Liver</tissue>
    </source>
</reference>
<feature type="transmembrane region" description="Helical" evidence="9">
    <location>
        <begin position="129"/>
        <end position="150"/>
    </location>
</feature>
<evidence type="ECO:0000256" key="2">
    <source>
        <dbReference type="ARBA" id="ARBA00022692"/>
    </source>
</evidence>
<dbReference type="CDD" id="cd00637">
    <property type="entry name" value="7tm_classA_rhodopsin-like"/>
    <property type="match status" value="1"/>
</dbReference>
<keyword evidence="4 8" id="KW-0297">G-protein coupled receptor</keyword>
<gene>
    <name evidence="11" type="ORF">AB6A40_005163</name>
</gene>
<feature type="transmembrane region" description="Helical" evidence="9">
    <location>
        <begin position="94"/>
        <end position="117"/>
    </location>
</feature>
<feature type="transmembrane region" description="Helical" evidence="9">
    <location>
        <begin position="268"/>
        <end position="292"/>
    </location>
</feature>
<dbReference type="InterPro" id="IPR017452">
    <property type="entry name" value="GPCR_Rhodpsn_7TM"/>
</dbReference>
<evidence type="ECO:0000256" key="3">
    <source>
        <dbReference type="ARBA" id="ARBA00022989"/>
    </source>
</evidence>
<proteinExistence type="inferred from homology"/>
<comment type="caution">
    <text evidence="11">The sequence shown here is derived from an EMBL/GenBank/DDBJ whole genome shotgun (WGS) entry which is preliminary data.</text>
</comment>
<comment type="subcellular location">
    <subcellularLocation>
        <location evidence="1">Membrane</location>
        <topology evidence="1">Multi-pass membrane protein</topology>
    </subcellularLocation>
</comment>
<evidence type="ECO:0000256" key="7">
    <source>
        <dbReference type="ARBA" id="ARBA00023224"/>
    </source>
</evidence>
<dbReference type="GO" id="GO:0016020">
    <property type="term" value="C:membrane"/>
    <property type="evidence" value="ECO:0007669"/>
    <property type="project" value="UniProtKB-SubCell"/>
</dbReference>
<evidence type="ECO:0000256" key="4">
    <source>
        <dbReference type="ARBA" id="ARBA00023040"/>
    </source>
</evidence>
<dbReference type="Pfam" id="PF00001">
    <property type="entry name" value="7tm_1"/>
    <property type="match status" value="1"/>
</dbReference>
<evidence type="ECO:0000256" key="1">
    <source>
        <dbReference type="ARBA" id="ARBA00004141"/>
    </source>
</evidence>
<evidence type="ECO:0000259" key="10">
    <source>
        <dbReference type="PROSITE" id="PS50262"/>
    </source>
</evidence>
<evidence type="ECO:0000313" key="12">
    <source>
        <dbReference type="Proteomes" id="UP001608902"/>
    </source>
</evidence>
<keyword evidence="12" id="KW-1185">Reference proteome</keyword>
<dbReference type="PANTHER" id="PTHR24243">
    <property type="entry name" value="G-PROTEIN COUPLED RECEPTOR"/>
    <property type="match status" value="1"/>
</dbReference>
<name>A0ABD6EMA6_9BILA</name>